<comment type="similarity">
    <text evidence="2">Belongs to the ABC transporter superfamily.</text>
</comment>
<keyword evidence="3" id="KW-0813">Transport</keyword>
<name>A0ABW4YPH7_9BACL</name>
<feature type="domain" description="ABC transporter" evidence="9">
    <location>
        <begin position="3"/>
        <end position="245"/>
    </location>
</feature>
<evidence type="ECO:0000256" key="1">
    <source>
        <dbReference type="ARBA" id="ARBA00004202"/>
    </source>
</evidence>
<dbReference type="RefSeq" id="WP_377774727.1">
    <property type="nucleotide sequence ID" value="NZ_JBHUHO010000040.1"/>
</dbReference>
<evidence type="ECO:0000256" key="7">
    <source>
        <dbReference type="ARBA" id="ARBA00022967"/>
    </source>
</evidence>
<reference evidence="11" key="1">
    <citation type="journal article" date="2019" name="Int. J. Syst. Evol. Microbiol.">
        <title>The Global Catalogue of Microorganisms (GCM) 10K type strain sequencing project: providing services to taxonomists for standard genome sequencing and annotation.</title>
        <authorList>
            <consortium name="The Broad Institute Genomics Platform"/>
            <consortium name="The Broad Institute Genome Sequencing Center for Infectious Disease"/>
            <person name="Wu L."/>
            <person name="Ma J."/>
        </authorList>
    </citation>
    <scope>NUCLEOTIDE SEQUENCE [LARGE SCALE GENOMIC DNA]</scope>
    <source>
        <strain evidence="11">GH52</strain>
    </source>
</reference>
<dbReference type="InterPro" id="IPR015856">
    <property type="entry name" value="ABC_transpr_CbiO/EcfA_su"/>
</dbReference>
<dbReference type="Gene3D" id="3.40.50.300">
    <property type="entry name" value="P-loop containing nucleotide triphosphate hydrolases"/>
    <property type="match status" value="1"/>
</dbReference>
<comment type="subcellular location">
    <subcellularLocation>
        <location evidence="1">Cell membrane</location>
        <topology evidence="1">Peripheral membrane protein</topology>
    </subcellularLocation>
</comment>
<evidence type="ECO:0000256" key="2">
    <source>
        <dbReference type="ARBA" id="ARBA00005417"/>
    </source>
</evidence>
<organism evidence="10 11">
    <name type="scientific">Paenibacillus yanchengensis</name>
    <dbReference type="NCBI Taxonomy" id="2035833"/>
    <lineage>
        <taxon>Bacteria</taxon>
        <taxon>Bacillati</taxon>
        <taxon>Bacillota</taxon>
        <taxon>Bacilli</taxon>
        <taxon>Bacillales</taxon>
        <taxon>Paenibacillaceae</taxon>
        <taxon>Paenibacillus</taxon>
    </lineage>
</organism>
<evidence type="ECO:0000256" key="8">
    <source>
        <dbReference type="ARBA" id="ARBA00023136"/>
    </source>
</evidence>
<dbReference type="PROSITE" id="PS00211">
    <property type="entry name" value="ABC_TRANSPORTER_1"/>
    <property type="match status" value="1"/>
</dbReference>
<evidence type="ECO:0000256" key="4">
    <source>
        <dbReference type="ARBA" id="ARBA00022475"/>
    </source>
</evidence>
<evidence type="ECO:0000256" key="6">
    <source>
        <dbReference type="ARBA" id="ARBA00022840"/>
    </source>
</evidence>
<dbReference type="PANTHER" id="PTHR43553">
    <property type="entry name" value="HEAVY METAL TRANSPORTER"/>
    <property type="match status" value="1"/>
</dbReference>
<dbReference type="InterPro" id="IPR003439">
    <property type="entry name" value="ABC_transporter-like_ATP-bd"/>
</dbReference>
<protein>
    <submittedName>
        <fullName evidence="10">ATP-binding cassette domain-containing protein</fullName>
    </submittedName>
</protein>
<keyword evidence="6 10" id="KW-0067">ATP-binding</keyword>
<dbReference type="InterPro" id="IPR003593">
    <property type="entry name" value="AAA+_ATPase"/>
</dbReference>
<dbReference type="PROSITE" id="PS50893">
    <property type="entry name" value="ABC_TRANSPORTER_2"/>
    <property type="match status" value="1"/>
</dbReference>
<dbReference type="SMART" id="SM00382">
    <property type="entry name" value="AAA"/>
    <property type="match status" value="1"/>
</dbReference>
<evidence type="ECO:0000256" key="5">
    <source>
        <dbReference type="ARBA" id="ARBA00022741"/>
    </source>
</evidence>
<dbReference type="Proteomes" id="UP001597362">
    <property type="component" value="Unassembled WGS sequence"/>
</dbReference>
<dbReference type="EMBL" id="JBHUHO010000040">
    <property type="protein sequence ID" value="MFD2117498.1"/>
    <property type="molecule type" value="Genomic_DNA"/>
</dbReference>
<keyword evidence="11" id="KW-1185">Reference proteome</keyword>
<dbReference type="SUPFAM" id="SSF52540">
    <property type="entry name" value="P-loop containing nucleoside triphosphate hydrolases"/>
    <property type="match status" value="1"/>
</dbReference>
<evidence type="ECO:0000313" key="10">
    <source>
        <dbReference type="EMBL" id="MFD2117498.1"/>
    </source>
</evidence>
<keyword evidence="7" id="KW-1278">Translocase</keyword>
<comment type="caution">
    <text evidence="10">The sequence shown here is derived from an EMBL/GenBank/DDBJ whole genome shotgun (WGS) entry which is preliminary data.</text>
</comment>
<gene>
    <name evidence="10" type="ORF">ACFSJH_17340</name>
</gene>
<evidence type="ECO:0000313" key="11">
    <source>
        <dbReference type="Proteomes" id="UP001597362"/>
    </source>
</evidence>
<keyword evidence="8" id="KW-0472">Membrane</keyword>
<dbReference type="InterPro" id="IPR050095">
    <property type="entry name" value="ECF_ABC_transporter_ATP-bd"/>
</dbReference>
<evidence type="ECO:0000256" key="3">
    <source>
        <dbReference type="ARBA" id="ARBA00022448"/>
    </source>
</evidence>
<accession>A0ABW4YPH7</accession>
<proteinExistence type="inferred from homology"/>
<dbReference type="CDD" id="cd03225">
    <property type="entry name" value="ABC_cobalt_CbiO_domain1"/>
    <property type="match status" value="1"/>
</dbReference>
<evidence type="ECO:0000259" key="9">
    <source>
        <dbReference type="PROSITE" id="PS50893"/>
    </source>
</evidence>
<dbReference type="GO" id="GO:0005524">
    <property type="term" value="F:ATP binding"/>
    <property type="evidence" value="ECO:0007669"/>
    <property type="project" value="UniProtKB-KW"/>
</dbReference>
<keyword evidence="5" id="KW-0547">Nucleotide-binding</keyword>
<dbReference type="InterPro" id="IPR017871">
    <property type="entry name" value="ABC_transporter-like_CS"/>
</dbReference>
<sequence>MGITFQNISFRFNKKRADAALALDDITFTLPAHQFITLLGAPGSGKSTMLQHMNGLLRADRGSIQIFDMAIPAQKGKLPQQLRQRVGLVFQYPEQQLFRETVIDDILFGPLNFFADRTEAEQAATDASQAMGISETLLQQNPFQLSSGQMRKVAIAATIATKPDVMVLDEPTASLDPQSRLELLQLLQVQSVEHKRTIVVVTHNLEEVFPFTDYFIVMDAGKVVFSGSPAALLQQSEILRNAGLQLPAGHSLFTELMQWLPVDSYLTPEQKVSPSPAELAMAIKAALEANSNSTGTSDVILEDECRSMSTLDVVQEDECRSMSTSDVVQEDECRSMSTLDVLDVAQGADDNEQ</sequence>
<keyword evidence="4" id="KW-1003">Cell membrane</keyword>
<dbReference type="Pfam" id="PF00005">
    <property type="entry name" value="ABC_tran"/>
    <property type="match status" value="1"/>
</dbReference>
<dbReference type="InterPro" id="IPR027417">
    <property type="entry name" value="P-loop_NTPase"/>
</dbReference>